<protein>
    <submittedName>
        <fullName evidence="1">Uncharacterized protein</fullName>
    </submittedName>
</protein>
<evidence type="ECO:0000313" key="2">
    <source>
        <dbReference type="Proteomes" id="UP000030004"/>
    </source>
</evidence>
<sequence length="202" mass="21142">MGLTRGAPAALIAALAGHFHPVVLMVADWPDQVVRLHSGVGDLTWGGNVYSGTSITRDGKLISLLRPDLPAEEGGLATGDASVRVAGPLDAIRAEKGVALRNRSFTVYFGATTERAGTTLVSDPVEIFAGYFAGRSFSFSGGAEAFLHDMILQLGIGPAARARASITHGYEDQIAAYPGDTAGRQVQNALKRARNPSVWPAA</sequence>
<gene>
    <name evidence="1" type="ORF">ATO9_04150</name>
</gene>
<dbReference type="Proteomes" id="UP000030004">
    <property type="component" value="Unassembled WGS sequence"/>
</dbReference>
<dbReference type="eggNOG" id="ENOG5032U1H">
    <property type="taxonomic scope" value="Bacteria"/>
</dbReference>
<name>A0A0A0EK42_9RHOB</name>
<organism evidence="1 2">
    <name type="scientific">Pseudooceanicola atlanticus</name>
    <dbReference type="NCBI Taxonomy" id="1461694"/>
    <lineage>
        <taxon>Bacteria</taxon>
        <taxon>Pseudomonadati</taxon>
        <taxon>Pseudomonadota</taxon>
        <taxon>Alphaproteobacteria</taxon>
        <taxon>Rhodobacterales</taxon>
        <taxon>Paracoccaceae</taxon>
        <taxon>Pseudooceanicola</taxon>
    </lineage>
</organism>
<dbReference type="AlphaFoldDB" id="A0A0A0EK42"/>
<evidence type="ECO:0000313" key="1">
    <source>
        <dbReference type="EMBL" id="KGM50670.1"/>
    </source>
</evidence>
<dbReference type="EMBL" id="AQQX01000001">
    <property type="protein sequence ID" value="KGM50670.1"/>
    <property type="molecule type" value="Genomic_DNA"/>
</dbReference>
<dbReference type="RefSeq" id="WP_043745280.1">
    <property type="nucleotide sequence ID" value="NZ_AQQX01000001.1"/>
</dbReference>
<accession>A0A0A0EK42</accession>
<proteinExistence type="predicted"/>
<comment type="caution">
    <text evidence="1">The sequence shown here is derived from an EMBL/GenBank/DDBJ whole genome shotgun (WGS) entry which is preliminary data.</text>
</comment>
<dbReference type="OrthoDB" id="7770576at2"/>
<dbReference type="STRING" id="1461694.ATO9_04150"/>
<keyword evidence="2" id="KW-1185">Reference proteome</keyword>
<reference evidence="1 2" key="1">
    <citation type="journal article" date="2015" name="Antonie Van Leeuwenhoek">
        <title>Pseudooceanicola atlanticus gen. nov. sp. nov., isolated from surface seawater of the Atlantic Ocean and reclassification of Oceanicola batsensis, Oceanicola marinus, Oceanicola nitratireducens, Oceanicola nanhaiensis, Oceanicola antarcticus and Oceanicola flagellatus, as Pseudooceanicola batsensis comb. nov., Pseudooceanicola marinus comb. nov., Pseudooceanicola nitratireducens comb. nov., Pseudooceanicola nanhaiensis comb. nov., Pseudooceanicola antarcticus comb. nov., and Pseudooceanicola flagellatus comb. nov.</title>
        <authorList>
            <person name="Lai Q."/>
            <person name="Li G."/>
            <person name="Liu X."/>
            <person name="Du Y."/>
            <person name="Sun F."/>
            <person name="Shao Z."/>
        </authorList>
    </citation>
    <scope>NUCLEOTIDE SEQUENCE [LARGE SCALE GENOMIC DNA]</scope>
    <source>
        <strain evidence="1 2">22II-s11g</strain>
    </source>
</reference>